<keyword evidence="1" id="KW-0472">Membrane</keyword>
<keyword evidence="3" id="KW-1185">Reference proteome</keyword>
<sequence>MTKKGPFALKKDLFFKSQLKNCYKSILQLVIIVFLSIFVANKIKCTTF</sequence>
<dbReference type="EMBL" id="FPJE01000029">
    <property type="protein sequence ID" value="SFW73025.1"/>
    <property type="molecule type" value="Genomic_DNA"/>
</dbReference>
<evidence type="ECO:0000256" key="1">
    <source>
        <dbReference type="SAM" id="Phobius"/>
    </source>
</evidence>
<accession>A0A1K1RLS5</accession>
<dbReference type="STRING" id="1150368.SAMN02927921_03739"/>
<organism evidence="2 3">
    <name type="scientific">Sinomicrobium oceani</name>
    <dbReference type="NCBI Taxonomy" id="1150368"/>
    <lineage>
        <taxon>Bacteria</taxon>
        <taxon>Pseudomonadati</taxon>
        <taxon>Bacteroidota</taxon>
        <taxon>Flavobacteriia</taxon>
        <taxon>Flavobacteriales</taxon>
        <taxon>Flavobacteriaceae</taxon>
        <taxon>Sinomicrobium</taxon>
    </lineage>
</organism>
<dbReference type="Proteomes" id="UP000182248">
    <property type="component" value="Unassembled WGS sequence"/>
</dbReference>
<evidence type="ECO:0000313" key="3">
    <source>
        <dbReference type="Proteomes" id="UP000182248"/>
    </source>
</evidence>
<reference evidence="2 3" key="1">
    <citation type="submission" date="2016-11" db="EMBL/GenBank/DDBJ databases">
        <authorList>
            <person name="Jaros S."/>
            <person name="Januszkiewicz K."/>
            <person name="Wedrychowicz H."/>
        </authorList>
    </citation>
    <scope>NUCLEOTIDE SEQUENCE [LARGE SCALE GENOMIC DNA]</scope>
    <source>
        <strain evidence="2 3">CGMCC 1.12145</strain>
    </source>
</reference>
<keyword evidence="1" id="KW-1133">Transmembrane helix</keyword>
<gene>
    <name evidence="2" type="ORF">SAMN02927921_03739</name>
</gene>
<feature type="transmembrane region" description="Helical" evidence="1">
    <location>
        <begin position="21"/>
        <end position="40"/>
    </location>
</feature>
<protein>
    <submittedName>
        <fullName evidence="2">Uncharacterized protein</fullName>
    </submittedName>
</protein>
<evidence type="ECO:0000313" key="2">
    <source>
        <dbReference type="EMBL" id="SFW73025.1"/>
    </source>
</evidence>
<keyword evidence="1" id="KW-0812">Transmembrane</keyword>
<name>A0A1K1RLS5_9FLAO</name>
<dbReference type="AlphaFoldDB" id="A0A1K1RLS5"/>
<proteinExistence type="predicted"/>